<dbReference type="InterPro" id="IPR004680">
    <property type="entry name" value="Cit_transptr-like_dom"/>
</dbReference>
<dbReference type="Pfam" id="PF03600">
    <property type="entry name" value="CitMHS"/>
    <property type="match status" value="1"/>
</dbReference>
<keyword evidence="8 10" id="KW-1133">Transmembrane helix</keyword>
<comment type="caution">
    <text evidence="12">The sequence shown here is derived from an EMBL/GenBank/DDBJ whole genome shotgun (WGS) entry which is preliminary data.</text>
</comment>
<feature type="transmembrane region" description="Helical" evidence="10">
    <location>
        <begin position="325"/>
        <end position="345"/>
    </location>
</feature>
<evidence type="ECO:0000256" key="2">
    <source>
        <dbReference type="ARBA" id="ARBA00006433"/>
    </source>
</evidence>
<reference evidence="12 13" key="1">
    <citation type="submission" date="2014-12" db="EMBL/GenBank/DDBJ databases">
        <title>Genome sequencing of Microbacterium hominis TPW29.</title>
        <authorList>
            <person name="Tan P.W."/>
            <person name="Chan K.-G."/>
        </authorList>
    </citation>
    <scope>NUCLEOTIDE SEQUENCE [LARGE SCALE GENOMIC DNA]</scope>
    <source>
        <strain evidence="12 13">TPW29</strain>
    </source>
</reference>
<evidence type="ECO:0000256" key="9">
    <source>
        <dbReference type="ARBA" id="ARBA00023136"/>
    </source>
</evidence>
<feature type="transmembrane region" description="Helical" evidence="10">
    <location>
        <begin position="365"/>
        <end position="386"/>
    </location>
</feature>
<dbReference type="PRINTS" id="PR00758">
    <property type="entry name" value="ARSENICPUMP"/>
</dbReference>
<comment type="subcellular location">
    <subcellularLocation>
        <location evidence="1">Cell membrane</location>
        <topology evidence="1">Multi-pass membrane protein</topology>
    </subcellularLocation>
</comment>
<dbReference type="GO" id="GO:0015105">
    <property type="term" value="F:arsenite transmembrane transporter activity"/>
    <property type="evidence" value="ECO:0007669"/>
    <property type="project" value="InterPro"/>
</dbReference>
<feature type="transmembrane region" description="Helical" evidence="10">
    <location>
        <begin position="156"/>
        <end position="181"/>
    </location>
</feature>
<keyword evidence="5" id="KW-1003">Cell membrane</keyword>
<keyword evidence="7" id="KW-0059">Arsenical resistance</keyword>
<feature type="domain" description="Citrate transporter-like" evidence="11">
    <location>
        <begin position="8"/>
        <end position="329"/>
    </location>
</feature>
<evidence type="ECO:0000313" key="13">
    <source>
        <dbReference type="Proteomes" id="UP000031202"/>
    </source>
</evidence>
<dbReference type="PANTHER" id="PTHR43302:SF5">
    <property type="entry name" value="TRANSPORTER ARSB-RELATED"/>
    <property type="match status" value="1"/>
</dbReference>
<comment type="similarity">
    <text evidence="2">Belongs to the ArsB family.</text>
</comment>
<sequence>MMDAVMLAVIGAVLLLLGGAAVVFGVLPLDAALEIGDRVWPILLFVVAVTIVAELAARAGVFDAAAARLARLSRGRVIVLWLMVVAFAAVVTAFLSLDTTAVLLTPVVVAVARANGLSPMPFAFATVWLANTASLFLPVSNLTNLLAAHRLGDLDALGFLGLLGPSAIIATLVTVILLWLTNRRDLRGRFTPARPPRVSDPVLLRISAVVLVVMMPLLVIGIAPWMPALGAAVVLTIVFAWRSPTALRWELVPWQLVVFASGLFLAVGAAEALGSGALLAAATGSGEDLLSLWQVAGVGMLGANVVNNLPAYLALESVAGSPVRLAALLIGVNAGPLITPWASLATLLWHERLHAVGVDVPWKRYILWGLVVAPVTVALAVLPLALH</sequence>
<feature type="transmembrane region" description="Helical" evidence="10">
    <location>
        <begin position="41"/>
        <end position="65"/>
    </location>
</feature>
<keyword evidence="9 10" id="KW-0472">Membrane</keyword>
<evidence type="ECO:0000259" key="11">
    <source>
        <dbReference type="Pfam" id="PF03600"/>
    </source>
</evidence>
<feature type="transmembrane region" description="Helical" evidence="10">
    <location>
        <begin position="77"/>
        <end position="97"/>
    </location>
</feature>
<dbReference type="EMBL" id="JWSZ01000012">
    <property type="protein sequence ID" value="KIC57313.1"/>
    <property type="molecule type" value="Genomic_DNA"/>
</dbReference>
<organism evidence="12 13">
    <name type="scientific">Microbacterium hominis</name>
    <dbReference type="NCBI Taxonomy" id="162426"/>
    <lineage>
        <taxon>Bacteria</taxon>
        <taxon>Bacillati</taxon>
        <taxon>Actinomycetota</taxon>
        <taxon>Actinomycetes</taxon>
        <taxon>Micrococcales</taxon>
        <taxon>Microbacteriaceae</taxon>
        <taxon>Microbacterium</taxon>
    </lineage>
</organism>
<accession>A0A0B4DSU3</accession>
<protein>
    <submittedName>
        <fullName evidence="12">Arsenic transporter</fullName>
    </submittedName>
</protein>
<evidence type="ECO:0000256" key="8">
    <source>
        <dbReference type="ARBA" id="ARBA00022989"/>
    </source>
</evidence>
<feature type="transmembrane region" description="Helical" evidence="10">
    <location>
        <begin position="292"/>
        <end position="313"/>
    </location>
</feature>
<gene>
    <name evidence="12" type="ORF">RM52_09805</name>
</gene>
<evidence type="ECO:0000256" key="4">
    <source>
        <dbReference type="ARBA" id="ARBA00022448"/>
    </source>
</evidence>
<keyword evidence="4" id="KW-0813">Transport</keyword>
<feature type="transmembrane region" description="Helical" evidence="10">
    <location>
        <begin position="256"/>
        <end position="280"/>
    </location>
</feature>
<feature type="transmembrane region" description="Helical" evidence="10">
    <location>
        <begin position="228"/>
        <end position="244"/>
    </location>
</feature>
<proteinExistence type="inferred from homology"/>
<evidence type="ECO:0000256" key="10">
    <source>
        <dbReference type="SAM" id="Phobius"/>
    </source>
</evidence>
<feature type="transmembrane region" description="Helical" evidence="10">
    <location>
        <begin position="202"/>
        <end position="222"/>
    </location>
</feature>
<name>A0A0B4DSU3_9MICO</name>
<dbReference type="AlphaFoldDB" id="A0A0B4DSU3"/>
<dbReference type="Proteomes" id="UP000031202">
    <property type="component" value="Unassembled WGS sequence"/>
</dbReference>
<dbReference type="GO" id="GO:0005886">
    <property type="term" value="C:plasma membrane"/>
    <property type="evidence" value="ECO:0007669"/>
    <property type="project" value="UniProtKB-SubCell"/>
</dbReference>
<evidence type="ECO:0000256" key="1">
    <source>
        <dbReference type="ARBA" id="ARBA00004651"/>
    </source>
</evidence>
<dbReference type="GO" id="GO:0046685">
    <property type="term" value="P:response to arsenic-containing substance"/>
    <property type="evidence" value="ECO:0007669"/>
    <property type="project" value="UniProtKB-KW"/>
</dbReference>
<evidence type="ECO:0000256" key="3">
    <source>
        <dbReference type="ARBA" id="ARBA00009843"/>
    </source>
</evidence>
<comment type="similarity">
    <text evidence="3">Belongs to the CitM (TC 2.A.11) transporter family.</text>
</comment>
<evidence type="ECO:0000256" key="6">
    <source>
        <dbReference type="ARBA" id="ARBA00022692"/>
    </source>
</evidence>
<keyword evidence="6 10" id="KW-0812">Transmembrane</keyword>
<dbReference type="PANTHER" id="PTHR43302">
    <property type="entry name" value="TRANSPORTER ARSB-RELATED"/>
    <property type="match status" value="1"/>
</dbReference>
<evidence type="ECO:0000313" key="12">
    <source>
        <dbReference type="EMBL" id="KIC57313.1"/>
    </source>
</evidence>
<evidence type="ECO:0000256" key="5">
    <source>
        <dbReference type="ARBA" id="ARBA00022475"/>
    </source>
</evidence>
<evidence type="ECO:0000256" key="7">
    <source>
        <dbReference type="ARBA" id="ARBA00022849"/>
    </source>
</evidence>
<dbReference type="InterPro" id="IPR000802">
    <property type="entry name" value="Arsenical_pump_ArsB"/>
</dbReference>